<accession>A0AAU7PGR7</accession>
<name>A0AAU7PGR7_9CAUD</name>
<dbReference type="EMBL" id="PP777464">
    <property type="protein sequence ID" value="XBS49329.1"/>
    <property type="molecule type" value="Genomic_DNA"/>
</dbReference>
<evidence type="ECO:0000313" key="1">
    <source>
        <dbReference type="EMBL" id="XBS49329.1"/>
    </source>
</evidence>
<reference evidence="1" key="1">
    <citation type="submission" date="2024-05" db="EMBL/GenBank/DDBJ databases">
        <authorList>
            <person name="Badawy S."/>
            <person name="Skurnik M."/>
        </authorList>
    </citation>
    <scope>NUCLEOTIDE SEQUENCE</scope>
</reference>
<organism evidence="1">
    <name type="scientific">Escherichia phage fEgEco12</name>
    <dbReference type="NCBI Taxonomy" id="3158837"/>
    <lineage>
        <taxon>Viruses</taxon>
        <taxon>Duplodnaviria</taxon>
        <taxon>Heunggongvirae</taxon>
        <taxon>Uroviricota</taxon>
        <taxon>Caudoviricetes</taxon>
    </lineage>
</organism>
<sequence length="169" mass="19883">MISFFKKKEKVDETGLESFLWTLIIKKSPLIKEYAINDTNRKTIIEYKYELSKCDPIVYHFVKYCSKNLSDITIDYESVPMSFPYGDWVNTYDIFDGSNGFNFYFTSNKAYVRIKTDIGWALHSSNKEDYNLLADVYRSVKNSKDIDERIKKQNRISLSLETYKSKYGG</sequence>
<proteinExistence type="predicted"/>
<protein>
    <submittedName>
        <fullName evidence="1">Uncharacterized protein</fullName>
    </submittedName>
</protein>